<dbReference type="PANTHER" id="PTHR14374:SF0">
    <property type="entry name" value="TRAFFICKING PROTEIN PARTICLE COMPLEX SUBUNIT 11"/>
    <property type="match status" value="1"/>
</dbReference>
<accession>A0A6B2KXB0</accession>
<sequence>MRADFLNLNCSVYPGVVVVFIDWLERSEKAMEVWRAKEKEIIGLLDSTTQSVKWSKSLKVLIVLLHNETILTEMNAATDERIATLIKFVDVKNIYYFSLQDPQNSYKKLEKHIVKFTVEYYKSEIHALKKSKDVNKVNQDFTTLPKFLASHHFQMAYLQELRTMPAKALNYYMLAYGNIKDTKKIRSELDEIKTIAEFLHFKICYLLLEAGSYIEAINQFQKHIGIFKSLVTDPDLEWQHWEWLSRQYRVFGELLIIFKVNKSLGPYHNPGYYFQAAASAQNERRKCFYDFGMPLIEDPMVNELKGKITPYPSCTISPKQQYVGQNFEKIFGLEDEKRYKPLHIAVAQELCVDHPNITLTLLKIAHEYYESEKEFSRLVSMIEIDMAIQYTLAEKYELAKSYFLKLWNQYENEKWWDILTSVFQNALICAQNSNDFEDTIKYTIHLLRPNLSISEHQRLKFQQDLEQKLSTTVSKPVNIDLPYNHPLLSCKMELSEEVGYTNKPITGKLHFLSNFPSPLEFSCVNLVLSDTDIKLSSSFALKKTNILIPGPIVCSPNKPTTLEFQIFRESATLVECVSVYLFYGKPPMKDGQLPESLVQEIIDYRQEEPGTFVRFAWDTTNWPKNPSKATQKISERTSLRVLEYATNLNITLKHYPPGLVNEFYKVEIILENPMSNPILNANLIMEFKKEKKLDPFESHVDDSTNCIYIMEGTEKVQSNQLLIESIPANGFSTSIIYILQSSTSNEKHLEVKVKYETEKYAATDMKKVQIPFRHPFKMVVDFYSEDLELLSIDPKLQPSAKNSFLIGLETIPMTPFPINLLDITLYINKGSNQESIASFFGTQIPRNGAVIDKSNKYFTWFKLDSHLMGAVKLGYVVVSWIRKFSGSDDRPCQTNYQIPMLEISSSKIEADITLPPYGQIGQPFTFSLHLTNKSPLSQEIEIKLHEVDQLLMGGLKRTVLTINPTQKSSLHWNFVPISSGWIALPRIDVITPRNGLNLMGKEPAHIFVQPGLIGVPQF</sequence>
<dbReference type="InterPro" id="IPR021773">
    <property type="entry name" value="TPC11"/>
</dbReference>
<dbReference type="Pfam" id="PF11817">
    <property type="entry name" value="Foie-gras_1"/>
    <property type="match status" value="1"/>
</dbReference>
<evidence type="ECO:0000313" key="2">
    <source>
        <dbReference type="EMBL" id="NDV29238.1"/>
    </source>
</evidence>
<proteinExistence type="predicted"/>
<dbReference type="EMBL" id="GIBP01000269">
    <property type="protein sequence ID" value="NDV29238.1"/>
    <property type="molecule type" value="Transcribed_RNA"/>
</dbReference>
<dbReference type="AlphaFoldDB" id="A0A6B2KXB0"/>
<protein>
    <recommendedName>
        <fullName evidence="1">Trafficking protein particle complex subunit 11 domain-containing protein</fullName>
    </recommendedName>
</protein>
<feature type="domain" description="Trafficking protein particle complex subunit 11" evidence="1">
    <location>
        <begin position="190"/>
        <end position="447"/>
    </location>
</feature>
<evidence type="ECO:0000259" key="1">
    <source>
        <dbReference type="Pfam" id="PF11817"/>
    </source>
</evidence>
<name>A0A6B2KXB0_9EUKA</name>
<reference evidence="2" key="1">
    <citation type="journal article" date="2020" name="J. Eukaryot. Microbiol.">
        <title>De novo Sequencing, Assembly and Annotation of the Transcriptome for the Free-Living Testate Amoeba Arcella intermedia.</title>
        <authorList>
            <person name="Ribeiro G.M."/>
            <person name="Porfirio-Sousa A.L."/>
            <person name="Maurer-Alcala X.X."/>
            <person name="Katz L.A."/>
            <person name="Lahr D.J.G."/>
        </authorList>
    </citation>
    <scope>NUCLEOTIDE SEQUENCE</scope>
</reference>
<dbReference type="PANTHER" id="PTHR14374">
    <property type="entry name" value="FOIE GRAS"/>
    <property type="match status" value="1"/>
</dbReference>
<organism evidence="2">
    <name type="scientific">Arcella intermedia</name>
    <dbReference type="NCBI Taxonomy" id="1963864"/>
    <lineage>
        <taxon>Eukaryota</taxon>
        <taxon>Amoebozoa</taxon>
        <taxon>Tubulinea</taxon>
        <taxon>Elardia</taxon>
        <taxon>Arcellinida</taxon>
        <taxon>Sphaerothecina</taxon>
        <taxon>Arcellidae</taxon>
        <taxon>Arcella</taxon>
    </lineage>
</organism>